<proteinExistence type="predicted"/>
<dbReference type="Proteomes" id="UP001623290">
    <property type="component" value="Chromosome"/>
</dbReference>
<feature type="region of interest" description="Disordered" evidence="1">
    <location>
        <begin position="34"/>
        <end position="54"/>
    </location>
</feature>
<sequence>MAWLRFLTAVIVPTVALTLGLLAVYQQGAAAIGPREPEGRLAASPRPVAHPRRLAARPDVSAPVLFGPAARGDSPVLLPTRMTPVPTQARPAYLRVEGGTWTRSQRLRR</sequence>
<protein>
    <submittedName>
        <fullName evidence="2">Uncharacterized protein</fullName>
    </submittedName>
</protein>
<evidence type="ECO:0000256" key="1">
    <source>
        <dbReference type="SAM" id="MobiDB-lite"/>
    </source>
</evidence>
<evidence type="ECO:0000313" key="2">
    <source>
        <dbReference type="EMBL" id="WRY33734.1"/>
    </source>
</evidence>
<reference evidence="2 3" key="1">
    <citation type="submission" date="2023-09" db="EMBL/GenBank/DDBJ databases">
        <title>Thioclava shenzhenensis sp. nov., a multidrug resistant bacteria-antagonizing species isolated from coastal seawater.</title>
        <authorList>
            <person name="Long M."/>
        </authorList>
    </citation>
    <scope>NUCLEOTIDE SEQUENCE [LARGE SCALE GENOMIC DNA]</scope>
    <source>
        <strain evidence="2 3">FTW29</strain>
    </source>
</reference>
<gene>
    <name evidence="2" type="ORF">RPE78_00120</name>
</gene>
<name>A0ABZ1E1B1_9RHOB</name>
<keyword evidence="3" id="KW-1185">Reference proteome</keyword>
<dbReference type="RefSeq" id="WP_406720890.1">
    <property type="nucleotide sequence ID" value="NZ_CP135443.1"/>
</dbReference>
<accession>A0ABZ1E1B1</accession>
<evidence type="ECO:0000313" key="3">
    <source>
        <dbReference type="Proteomes" id="UP001623290"/>
    </source>
</evidence>
<organism evidence="2 3">
    <name type="scientific">Thioclava litoralis</name>
    <dbReference type="NCBI Taxonomy" id="3076557"/>
    <lineage>
        <taxon>Bacteria</taxon>
        <taxon>Pseudomonadati</taxon>
        <taxon>Pseudomonadota</taxon>
        <taxon>Alphaproteobacteria</taxon>
        <taxon>Rhodobacterales</taxon>
        <taxon>Paracoccaceae</taxon>
        <taxon>Thioclava</taxon>
    </lineage>
</organism>
<dbReference type="EMBL" id="CP135443">
    <property type="protein sequence ID" value="WRY33734.1"/>
    <property type="molecule type" value="Genomic_DNA"/>
</dbReference>